<dbReference type="RefSeq" id="WP_083948503.1">
    <property type="nucleotide sequence ID" value="NZ_JACICB010000007.1"/>
</dbReference>
<evidence type="ECO:0000256" key="2">
    <source>
        <dbReference type="ARBA" id="ARBA00022645"/>
    </source>
</evidence>
<dbReference type="KEGG" id="aak:AA2016_2196"/>
<dbReference type="EMBL" id="CP015005">
    <property type="protein sequence ID" value="AMS41126.1"/>
    <property type="molecule type" value="Genomic_DNA"/>
</dbReference>
<dbReference type="AlphaFoldDB" id="A0AAC8YN29"/>
<dbReference type="Gene3D" id="3.30.450.330">
    <property type="match status" value="1"/>
</dbReference>
<dbReference type="Pfam" id="PF00905">
    <property type="entry name" value="Transpeptidase"/>
    <property type="match status" value="1"/>
</dbReference>
<reference evidence="7 9" key="2">
    <citation type="submission" date="2020-08" db="EMBL/GenBank/DDBJ databases">
        <title>Genomic Encyclopedia of Type Strains, Phase IV (KMG-IV): sequencing the most valuable type-strain genomes for metagenomic binning, comparative biology and taxonomic classification.</title>
        <authorList>
            <person name="Goeker M."/>
        </authorList>
    </citation>
    <scope>NUCLEOTIDE SEQUENCE [LARGE SCALE GENOMIC DNA]</scope>
    <source>
        <strain evidence="7 9">DSM 10368</strain>
    </source>
</reference>
<dbReference type="SUPFAM" id="SSF56519">
    <property type="entry name" value="Penicillin binding protein dimerisation domain"/>
    <property type="match status" value="1"/>
</dbReference>
<dbReference type="Pfam" id="PF03717">
    <property type="entry name" value="PBP_dimer"/>
    <property type="match status" value="1"/>
</dbReference>
<sequence>MQRRGARNAGGRIRLVMAAFALLFAAIGGRLVQLGLAGNERPAYAFRGVANARPQILDRNGVLLATDLPSASVYAEPRYVPDVDETVEKLVAIFPDLDARQLHQRLKSDAAFAWLKRQVTPAQKQALWNAGLPAIGLRPEKRRIYPNGPLAAHVLGAVDLDNIGISGIEKWIDGQGLQELNLAGMAGDARKLEPVALTIDVRVQHALADETLKAMARFKAKAGAGLLLDVDNGEVLALASFPDFDPNVPIDALKPERLNRISAGAFEMGSTFKALTTAMALDSGQFTLKSVIDARKPLQFGRQMIHDYRGKYRMLTIPEVFIYSSNISTARIAMTLGGEAQRAYLTRFGLMSRLRTELPESAAPILPRSWSDVTTATVSFGHGIAVTPLQASMGIAALVNGGRLITPTFIKGAPVAGRVVGSGLVSPATADAMRYLLRYNAEVGSARNGAVAGYLVGGKTGTAEKVVNGRYVEDLVMTSFMAVVPADKPRYLLLTILDEPKGLPETYGFRTSGWNAVPLGGAILRRVLPMLGLQPQSLGTGVAYRDGKEIDAAGDL</sequence>
<keyword evidence="2" id="KW-0121">Carboxypeptidase</keyword>
<dbReference type="InterPro" id="IPR036138">
    <property type="entry name" value="PBP_dimer_sf"/>
</dbReference>
<evidence type="ECO:0000313" key="7">
    <source>
        <dbReference type="EMBL" id="MBB3705895.1"/>
    </source>
</evidence>
<gene>
    <name evidence="6" type="ORF">AA2016_2196</name>
    <name evidence="7" type="ORF">FHS67_002214</name>
</gene>
<evidence type="ECO:0000259" key="5">
    <source>
        <dbReference type="Pfam" id="PF03717"/>
    </source>
</evidence>
<evidence type="ECO:0000313" key="8">
    <source>
        <dbReference type="Proteomes" id="UP000075755"/>
    </source>
</evidence>
<dbReference type="GO" id="GO:0051301">
    <property type="term" value="P:cell division"/>
    <property type="evidence" value="ECO:0007669"/>
    <property type="project" value="UniProtKB-KW"/>
</dbReference>
<dbReference type="GO" id="GO:0005886">
    <property type="term" value="C:plasma membrane"/>
    <property type="evidence" value="ECO:0007669"/>
    <property type="project" value="TreeGrafter"/>
</dbReference>
<keyword evidence="2" id="KW-0645">Protease</keyword>
<accession>A0AAC8YN29</accession>
<evidence type="ECO:0000256" key="3">
    <source>
        <dbReference type="ARBA" id="ARBA00023136"/>
    </source>
</evidence>
<dbReference type="InterPro" id="IPR005311">
    <property type="entry name" value="PBP_dimer"/>
</dbReference>
<dbReference type="Gene3D" id="3.40.710.10">
    <property type="entry name" value="DD-peptidase/beta-lactamase superfamily"/>
    <property type="match status" value="1"/>
</dbReference>
<dbReference type="PANTHER" id="PTHR30627:SF1">
    <property type="entry name" value="PEPTIDOGLYCAN D,D-TRANSPEPTIDASE FTSI"/>
    <property type="match status" value="1"/>
</dbReference>
<evidence type="ECO:0000259" key="4">
    <source>
        <dbReference type="Pfam" id="PF00905"/>
    </source>
</evidence>
<dbReference type="Gene3D" id="3.90.1310.10">
    <property type="entry name" value="Penicillin-binding protein 2a (Domain 2)"/>
    <property type="match status" value="1"/>
</dbReference>
<feature type="domain" description="Penicillin-binding protein transpeptidase" evidence="4">
    <location>
        <begin position="224"/>
        <end position="508"/>
    </location>
</feature>
<dbReference type="GO" id="GO:0008658">
    <property type="term" value="F:penicillin binding"/>
    <property type="evidence" value="ECO:0007669"/>
    <property type="project" value="InterPro"/>
</dbReference>
<dbReference type="SUPFAM" id="SSF56601">
    <property type="entry name" value="beta-lactamase/transpeptidase-like"/>
    <property type="match status" value="1"/>
</dbReference>
<dbReference type="EMBL" id="JACICB010000007">
    <property type="protein sequence ID" value="MBB3705895.1"/>
    <property type="molecule type" value="Genomic_DNA"/>
</dbReference>
<keyword evidence="7" id="KW-0131">Cell cycle</keyword>
<keyword evidence="3" id="KW-0472">Membrane</keyword>
<feature type="domain" description="Penicillin-binding protein dimerisation" evidence="5">
    <location>
        <begin position="52"/>
        <end position="159"/>
    </location>
</feature>
<proteinExistence type="predicted"/>
<evidence type="ECO:0000313" key="6">
    <source>
        <dbReference type="EMBL" id="AMS41126.1"/>
    </source>
</evidence>
<evidence type="ECO:0000256" key="1">
    <source>
        <dbReference type="ARBA" id="ARBA00004370"/>
    </source>
</evidence>
<dbReference type="InterPro" id="IPR050515">
    <property type="entry name" value="Beta-lactam/transpept"/>
</dbReference>
<keyword evidence="2" id="KW-0378">Hydrolase</keyword>
<comment type="subcellular location">
    <subcellularLocation>
        <location evidence="1">Membrane</location>
    </subcellularLocation>
</comment>
<dbReference type="PANTHER" id="PTHR30627">
    <property type="entry name" value="PEPTIDOGLYCAN D,D-TRANSPEPTIDASE"/>
    <property type="match status" value="1"/>
</dbReference>
<reference evidence="6 8" key="1">
    <citation type="submission" date="2016-03" db="EMBL/GenBank/DDBJ databases">
        <title>Complete genome of Aminobacter aminovorans KCTC 2477.</title>
        <authorList>
            <person name="Kim K.M."/>
        </authorList>
    </citation>
    <scope>NUCLEOTIDE SEQUENCE [LARGE SCALE GENOMIC DNA]</scope>
    <source>
        <strain evidence="6 8">KCTC 2477</strain>
    </source>
</reference>
<organism evidence="6 8">
    <name type="scientific">Aminobacter aminovorans</name>
    <name type="common">Chelatobacter heintzii</name>
    <dbReference type="NCBI Taxonomy" id="83263"/>
    <lineage>
        <taxon>Bacteria</taxon>
        <taxon>Pseudomonadati</taxon>
        <taxon>Pseudomonadota</taxon>
        <taxon>Alphaproteobacteria</taxon>
        <taxon>Hyphomicrobiales</taxon>
        <taxon>Phyllobacteriaceae</taxon>
        <taxon>Aminobacter</taxon>
    </lineage>
</organism>
<protein>
    <submittedName>
        <fullName evidence="6 7">Penicillin-binding protein 3</fullName>
    </submittedName>
</protein>
<dbReference type="Proteomes" id="UP000075755">
    <property type="component" value="Chromosome"/>
</dbReference>
<evidence type="ECO:0000313" key="9">
    <source>
        <dbReference type="Proteomes" id="UP000577697"/>
    </source>
</evidence>
<dbReference type="InterPro" id="IPR001460">
    <property type="entry name" value="PCN-bd_Tpept"/>
</dbReference>
<dbReference type="GO" id="GO:0071555">
    <property type="term" value="P:cell wall organization"/>
    <property type="evidence" value="ECO:0007669"/>
    <property type="project" value="TreeGrafter"/>
</dbReference>
<name>A0AAC8YN29_AMIAI</name>
<dbReference type="Proteomes" id="UP000577697">
    <property type="component" value="Unassembled WGS sequence"/>
</dbReference>
<keyword evidence="9" id="KW-1185">Reference proteome</keyword>
<keyword evidence="7" id="KW-0132">Cell division</keyword>
<dbReference type="InterPro" id="IPR012338">
    <property type="entry name" value="Beta-lactam/transpept-like"/>
</dbReference>
<dbReference type="GO" id="GO:0004180">
    <property type="term" value="F:carboxypeptidase activity"/>
    <property type="evidence" value="ECO:0007669"/>
    <property type="project" value="UniProtKB-KW"/>
</dbReference>